<sequence>MRFLKQFRLHDKIRISFGALTALILVNALVVAAATHAIVGLVGQKQYVAEVVSEVDKVRLLASRYVNALSPAVARQVFAGLESTRLRINAAAQAQALDAEQLATMRSLLGDFLLHFEKYMVEADQKAAVKKLSLSLNQRMSAHLDTAQLINLSPRDRRALAELQSEVMRLQGLGQAIQLNLPLNRSGGSASMRLQQTLTQLRESAQRLRTQSDFQQLVYNLQRDATDYVTSLEKFNRLQDLNNATEQRLTDISDTLQQRSQQVSDSVDTTIRRQMSLAVTLMGTIFLLTLLCAVVSSRYLSQEILRPIRALVNVTQQIGQGQLQVRAKLGVGDEIGELAQSFNDMTERLLGQNQALAVARQELEKRVQARTLELAERSLMLRQIIDTAPIAIFLVDMQARITEANAGMSEMFGIPMAKLLGMNYLDLMEPSEVPLRRETMGALMRGEIPMVDQDRRYRRANGEVFWTHLTGKPWLGTQGEKLGLIGVIADATERKRAEEKLQLAASVFTYAREGIVITDAHARIIDVNDTFTHITGFERADVMGRNPRMLKSKYQTSAFYLDIWRTLTRTDQWSGEVWSRRKNGEVYAEMLTISAVRNGDGQLQNYVALFSDITPIKAHQQQLENIAHFDPLTQLPNRLLLADRLHQAMLQCQRHENQMALAYLDLDGFKAINDTHGHDAGDELLVTLAQSMRHSLREGDTLARIGGDEFVAVLVDLNALDDHEPLLQRLLQAASSPVAVRGKSGMVELQVSASIGVTLYPQDNSDADLLMRHADQAMYVAKQSGKNRFRLFDVAHDAAIKTQIESLARIRSALDQREFVLLYQPKANLLTGQITGAEALIRWQHPERGLLPPASFLPVFEDHPLSVDMGEWVIATALAQMHTWQSQGLHLPVSVNIGARQLQQDGFAERLALLLAAQPEVAPGQLQLEVLETSSLEDLAKAGVAMVACQKLGVSLRWMTLARATPH</sequence>
<dbReference type="InterPro" id="IPR001633">
    <property type="entry name" value="EAL_dom"/>
</dbReference>
<dbReference type="GO" id="GO:0006355">
    <property type="term" value="P:regulation of DNA-templated transcription"/>
    <property type="evidence" value="ECO:0007669"/>
    <property type="project" value="InterPro"/>
</dbReference>
<dbReference type="NCBIfam" id="TIGR00229">
    <property type="entry name" value="sensory_box"/>
    <property type="match status" value="2"/>
</dbReference>
<dbReference type="Pfam" id="PF13426">
    <property type="entry name" value="PAS_9"/>
    <property type="match status" value="1"/>
</dbReference>
<feature type="domain" description="PAS" evidence="1">
    <location>
        <begin position="497"/>
        <end position="546"/>
    </location>
</feature>
<dbReference type="InterPro" id="IPR000160">
    <property type="entry name" value="GGDEF_dom"/>
</dbReference>
<evidence type="ECO:0000259" key="4">
    <source>
        <dbReference type="PROSITE" id="PS50885"/>
    </source>
</evidence>
<dbReference type="PROSITE" id="PS50113">
    <property type="entry name" value="PAC"/>
    <property type="match status" value="2"/>
</dbReference>
<dbReference type="SMART" id="SM00052">
    <property type="entry name" value="EAL"/>
    <property type="match status" value="1"/>
</dbReference>
<evidence type="ECO:0000259" key="2">
    <source>
        <dbReference type="PROSITE" id="PS50113"/>
    </source>
</evidence>
<evidence type="ECO:0000313" key="6">
    <source>
        <dbReference type="EMBL" id="OOV06976.1"/>
    </source>
</evidence>
<dbReference type="InterPro" id="IPR001610">
    <property type="entry name" value="PAC"/>
</dbReference>
<dbReference type="GO" id="GO:0003824">
    <property type="term" value="F:catalytic activity"/>
    <property type="evidence" value="ECO:0007669"/>
    <property type="project" value="UniProtKB-ARBA"/>
</dbReference>
<evidence type="ECO:0000259" key="3">
    <source>
        <dbReference type="PROSITE" id="PS50883"/>
    </source>
</evidence>
<keyword evidence="7" id="KW-1185">Reference proteome</keyword>
<dbReference type="SMART" id="SM00091">
    <property type="entry name" value="PAS"/>
    <property type="match status" value="2"/>
</dbReference>
<proteinExistence type="predicted"/>
<accession>A0A1T1ASA1</accession>
<dbReference type="InterPro" id="IPR035919">
    <property type="entry name" value="EAL_sf"/>
</dbReference>
<dbReference type="Gene3D" id="6.10.340.10">
    <property type="match status" value="1"/>
</dbReference>
<dbReference type="SMART" id="SM00267">
    <property type="entry name" value="GGDEF"/>
    <property type="match status" value="1"/>
</dbReference>
<dbReference type="Pfam" id="PF00989">
    <property type="entry name" value="PAS"/>
    <property type="match status" value="1"/>
</dbReference>
<evidence type="ECO:0000259" key="5">
    <source>
        <dbReference type="PROSITE" id="PS50887"/>
    </source>
</evidence>
<dbReference type="InterPro" id="IPR013767">
    <property type="entry name" value="PAS_fold"/>
</dbReference>
<dbReference type="CDD" id="cd01948">
    <property type="entry name" value="EAL"/>
    <property type="match status" value="1"/>
</dbReference>
<dbReference type="Pfam" id="PF00563">
    <property type="entry name" value="EAL"/>
    <property type="match status" value="1"/>
</dbReference>
<dbReference type="EMBL" id="MTJN01000002">
    <property type="protein sequence ID" value="OOV06976.1"/>
    <property type="molecule type" value="Genomic_DNA"/>
</dbReference>
<organism evidence="6 7">
    <name type="scientific">Rhodoferax fermentans</name>
    <dbReference type="NCBI Taxonomy" id="28066"/>
    <lineage>
        <taxon>Bacteria</taxon>
        <taxon>Pseudomonadati</taxon>
        <taxon>Pseudomonadota</taxon>
        <taxon>Betaproteobacteria</taxon>
        <taxon>Burkholderiales</taxon>
        <taxon>Comamonadaceae</taxon>
        <taxon>Rhodoferax</taxon>
    </lineage>
</organism>
<dbReference type="SUPFAM" id="SSF55785">
    <property type="entry name" value="PYP-like sensor domain (PAS domain)"/>
    <property type="match status" value="2"/>
</dbReference>
<dbReference type="PANTHER" id="PTHR44757">
    <property type="entry name" value="DIGUANYLATE CYCLASE DGCP"/>
    <property type="match status" value="1"/>
</dbReference>
<dbReference type="SMART" id="SM00086">
    <property type="entry name" value="PAC"/>
    <property type="match status" value="2"/>
</dbReference>
<dbReference type="SUPFAM" id="SSF55073">
    <property type="entry name" value="Nucleotide cyclase"/>
    <property type="match status" value="1"/>
</dbReference>
<dbReference type="GO" id="GO:0016020">
    <property type="term" value="C:membrane"/>
    <property type="evidence" value="ECO:0007669"/>
    <property type="project" value="InterPro"/>
</dbReference>
<dbReference type="InterPro" id="IPR003660">
    <property type="entry name" value="HAMP_dom"/>
</dbReference>
<dbReference type="GO" id="GO:0007165">
    <property type="term" value="P:signal transduction"/>
    <property type="evidence" value="ECO:0007669"/>
    <property type="project" value="InterPro"/>
</dbReference>
<dbReference type="InterPro" id="IPR035965">
    <property type="entry name" value="PAS-like_dom_sf"/>
</dbReference>
<dbReference type="CDD" id="cd01949">
    <property type="entry name" value="GGDEF"/>
    <property type="match status" value="1"/>
</dbReference>
<dbReference type="CDD" id="cd00130">
    <property type="entry name" value="PAS"/>
    <property type="match status" value="2"/>
</dbReference>
<evidence type="ECO:0000259" key="1">
    <source>
        <dbReference type="PROSITE" id="PS50112"/>
    </source>
</evidence>
<dbReference type="PROSITE" id="PS50885">
    <property type="entry name" value="HAMP"/>
    <property type="match status" value="1"/>
</dbReference>
<dbReference type="Gene3D" id="3.30.70.270">
    <property type="match status" value="1"/>
</dbReference>
<dbReference type="InterPro" id="IPR000700">
    <property type="entry name" value="PAS-assoc_C"/>
</dbReference>
<dbReference type="PROSITE" id="PS50883">
    <property type="entry name" value="EAL"/>
    <property type="match status" value="1"/>
</dbReference>
<dbReference type="NCBIfam" id="TIGR00254">
    <property type="entry name" value="GGDEF"/>
    <property type="match status" value="1"/>
</dbReference>
<reference evidence="6 7" key="1">
    <citation type="submission" date="2017-01" db="EMBL/GenBank/DDBJ databases">
        <title>Genome sequencing of Rhodoferax fermentans JCM 7819.</title>
        <authorList>
            <person name="Kim Y.J."/>
            <person name="Farh M.E.-A."/>
            <person name="Yang D.-C."/>
        </authorList>
    </citation>
    <scope>NUCLEOTIDE SEQUENCE [LARGE SCALE GENOMIC DNA]</scope>
    <source>
        <strain evidence="6 7">JCM 7819</strain>
    </source>
</reference>
<gene>
    <name evidence="6" type="ORF">RF819_09790</name>
</gene>
<feature type="domain" description="PAC" evidence="2">
    <location>
        <begin position="451"/>
        <end position="503"/>
    </location>
</feature>
<dbReference type="SUPFAM" id="SSF141868">
    <property type="entry name" value="EAL domain-like"/>
    <property type="match status" value="1"/>
</dbReference>
<dbReference type="Proteomes" id="UP000190750">
    <property type="component" value="Unassembled WGS sequence"/>
</dbReference>
<dbReference type="SUPFAM" id="SSF158472">
    <property type="entry name" value="HAMP domain-like"/>
    <property type="match status" value="1"/>
</dbReference>
<dbReference type="STRING" id="28066.RF819_09790"/>
<feature type="domain" description="PAC" evidence="2">
    <location>
        <begin position="573"/>
        <end position="625"/>
    </location>
</feature>
<dbReference type="Pfam" id="PF00990">
    <property type="entry name" value="GGDEF"/>
    <property type="match status" value="1"/>
</dbReference>
<dbReference type="PROSITE" id="PS50112">
    <property type="entry name" value="PAS"/>
    <property type="match status" value="2"/>
</dbReference>
<evidence type="ECO:0000313" key="7">
    <source>
        <dbReference type="Proteomes" id="UP000190750"/>
    </source>
</evidence>
<dbReference type="CDD" id="cd06225">
    <property type="entry name" value="HAMP"/>
    <property type="match status" value="1"/>
</dbReference>
<dbReference type="FunFam" id="3.30.70.270:FF:000001">
    <property type="entry name" value="Diguanylate cyclase domain protein"/>
    <property type="match status" value="1"/>
</dbReference>
<dbReference type="PROSITE" id="PS50887">
    <property type="entry name" value="GGDEF"/>
    <property type="match status" value="1"/>
</dbReference>
<dbReference type="AlphaFoldDB" id="A0A1T1ASA1"/>
<evidence type="ECO:0008006" key="8">
    <source>
        <dbReference type="Google" id="ProtNLM"/>
    </source>
</evidence>
<feature type="domain" description="EAL" evidence="3">
    <location>
        <begin position="803"/>
        <end position="967"/>
    </location>
</feature>
<dbReference type="InterPro" id="IPR052155">
    <property type="entry name" value="Biofilm_reg_signaling"/>
</dbReference>
<dbReference type="InterPro" id="IPR029787">
    <property type="entry name" value="Nucleotide_cyclase"/>
</dbReference>
<dbReference type="Gene3D" id="3.20.20.450">
    <property type="entry name" value="EAL domain"/>
    <property type="match status" value="1"/>
</dbReference>
<dbReference type="Pfam" id="PF00672">
    <property type="entry name" value="HAMP"/>
    <property type="match status" value="1"/>
</dbReference>
<dbReference type="InterPro" id="IPR000014">
    <property type="entry name" value="PAS"/>
</dbReference>
<feature type="domain" description="HAMP" evidence="4">
    <location>
        <begin position="302"/>
        <end position="354"/>
    </location>
</feature>
<feature type="domain" description="GGDEF" evidence="5">
    <location>
        <begin position="657"/>
        <end position="794"/>
    </location>
</feature>
<dbReference type="Gene3D" id="3.30.450.20">
    <property type="entry name" value="PAS domain"/>
    <property type="match status" value="2"/>
</dbReference>
<name>A0A1T1ASA1_RHOFE</name>
<dbReference type="SMART" id="SM00304">
    <property type="entry name" value="HAMP"/>
    <property type="match status" value="1"/>
</dbReference>
<feature type="domain" description="PAS" evidence="1">
    <location>
        <begin position="377"/>
        <end position="447"/>
    </location>
</feature>
<comment type="caution">
    <text evidence="6">The sequence shown here is derived from an EMBL/GenBank/DDBJ whole genome shotgun (WGS) entry which is preliminary data.</text>
</comment>
<dbReference type="InterPro" id="IPR043128">
    <property type="entry name" value="Rev_trsase/Diguanyl_cyclase"/>
</dbReference>
<protein>
    <recommendedName>
        <fullName evidence="8">Sensor domain-containing diguanylate cyclase</fullName>
    </recommendedName>
</protein>
<dbReference type="PANTHER" id="PTHR44757:SF2">
    <property type="entry name" value="BIOFILM ARCHITECTURE MAINTENANCE PROTEIN MBAA"/>
    <property type="match status" value="1"/>
</dbReference>